<feature type="compositionally biased region" description="Basic and acidic residues" evidence="13">
    <location>
        <begin position="943"/>
        <end position="953"/>
    </location>
</feature>
<dbReference type="GO" id="GO:0061630">
    <property type="term" value="F:ubiquitin protein ligase activity"/>
    <property type="evidence" value="ECO:0007669"/>
    <property type="project" value="UniProtKB-UniRule"/>
</dbReference>
<dbReference type="InterPro" id="IPR004170">
    <property type="entry name" value="WWE_dom"/>
</dbReference>
<comment type="subcellular location">
    <subcellularLocation>
        <location evidence="2">Nucleus</location>
        <location evidence="2">Nucleoplasm</location>
    </subcellularLocation>
</comment>
<keyword evidence="17" id="KW-1185">Reference proteome</keyword>
<dbReference type="GO" id="GO:0016607">
    <property type="term" value="C:nuclear speck"/>
    <property type="evidence" value="ECO:0007669"/>
    <property type="project" value="TreeGrafter"/>
</dbReference>
<feature type="region of interest" description="Disordered" evidence="13">
    <location>
        <begin position="911"/>
        <end position="1039"/>
    </location>
</feature>
<dbReference type="GO" id="GO:0043161">
    <property type="term" value="P:proteasome-mediated ubiquitin-dependent protein catabolic process"/>
    <property type="evidence" value="ECO:0007669"/>
    <property type="project" value="TreeGrafter"/>
</dbReference>
<keyword evidence="8 11" id="KW-0833">Ubl conjugation pathway</keyword>
<feature type="active site" description="Glycyl thioester intermediate" evidence="11">
    <location>
        <position position="1930"/>
    </location>
</feature>
<dbReference type="EMBL" id="LIAE01009853">
    <property type="protein sequence ID" value="PAV67971.1"/>
    <property type="molecule type" value="Genomic_DNA"/>
</dbReference>
<dbReference type="GO" id="GO:0006281">
    <property type="term" value="P:DNA repair"/>
    <property type="evidence" value="ECO:0007669"/>
    <property type="project" value="UniProtKB-KW"/>
</dbReference>
<dbReference type="Gene3D" id="3.90.1750.10">
    <property type="entry name" value="Hect, E3 ligase catalytic domains"/>
    <property type="match status" value="1"/>
</dbReference>
<keyword evidence="6 12" id="KW-0808">Transferase</keyword>
<dbReference type="InterPro" id="IPR016024">
    <property type="entry name" value="ARM-type_fold"/>
</dbReference>
<evidence type="ECO:0000256" key="2">
    <source>
        <dbReference type="ARBA" id="ARBA00004642"/>
    </source>
</evidence>
<feature type="domain" description="HECT" evidence="14">
    <location>
        <begin position="1605"/>
        <end position="1962"/>
    </location>
</feature>
<dbReference type="InterPro" id="IPR000569">
    <property type="entry name" value="HECT_dom"/>
</dbReference>
<keyword evidence="9" id="KW-0234">DNA repair</keyword>
<dbReference type="InterPro" id="IPR045322">
    <property type="entry name" value="HECTD1/TRIP12-like"/>
</dbReference>
<organism evidence="16 17">
    <name type="scientific">Diploscapter pachys</name>
    <dbReference type="NCBI Taxonomy" id="2018661"/>
    <lineage>
        <taxon>Eukaryota</taxon>
        <taxon>Metazoa</taxon>
        <taxon>Ecdysozoa</taxon>
        <taxon>Nematoda</taxon>
        <taxon>Chromadorea</taxon>
        <taxon>Rhabditida</taxon>
        <taxon>Rhabditina</taxon>
        <taxon>Rhabditomorpha</taxon>
        <taxon>Rhabditoidea</taxon>
        <taxon>Rhabditidae</taxon>
        <taxon>Diploscapter</taxon>
    </lineage>
</organism>
<feature type="compositionally biased region" description="Low complexity" evidence="13">
    <location>
        <begin position="1008"/>
        <end position="1036"/>
    </location>
</feature>
<dbReference type="Pfam" id="PF25579">
    <property type="entry name" value="TPR_TRIP12_N"/>
    <property type="match status" value="1"/>
</dbReference>
<dbReference type="Gene3D" id="1.25.10.10">
    <property type="entry name" value="Leucine-rich Repeat Variant"/>
    <property type="match status" value="1"/>
</dbReference>
<evidence type="ECO:0000256" key="9">
    <source>
        <dbReference type="ARBA" id="ARBA00023204"/>
    </source>
</evidence>
<dbReference type="InterPro" id="IPR011989">
    <property type="entry name" value="ARM-like"/>
</dbReference>
<evidence type="ECO:0000313" key="17">
    <source>
        <dbReference type="Proteomes" id="UP000218231"/>
    </source>
</evidence>
<dbReference type="PANTHER" id="PTHR45670:SF13">
    <property type="entry name" value="E3 UBIQUITIN-PROTEIN LIGASE TRIP12"/>
    <property type="match status" value="1"/>
</dbReference>
<dbReference type="OrthoDB" id="271273at2759"/>
<dbReference type="Pfam" id="PF02825">
    <property type="entry name" value="WWE"/>
    <property type="match status" value="1"/>
</dbReference>
<dbReference type="SUPFAM" id="SSF56204">
    <property type="entry name" value="Hect, E3 ligase catalytic domain"/>
    <property type="match status" value="1"/>
</dbReference>
<evidence type="ECO:0000259" key="14">
    <source>
        <dbReference type="PROSITE" id="PS50237"/>
    </source>
</evidence>
<evidence type="ECO:0000256" key="12">
    <source>
        <dbReference type="RuleBase" id="RU369009"/>
    </source>
</evidence>
<feature type="compositionally biased region" description="Low complexity" evidence="13">
    <location>
        <begin position="1328"/>
        <end position="1348"/>
    </location>
</feature>
<keyword evidence="5" id="KW-0597">Phosphoprotein</keyword>
<evidence type="ECO:0000256" key="10">
    <source>
        <dbReference type="ARBA" id="ARBA00023242"/>
    </source>
</evidence>
<evidence type="ECO:0000256" key="4">
    <source>
        <dbReference type="ARBA" id="ARBA00006331"/>
    </source>
</evidence>
<feature type="compositionally biased region" description="Polar residues" evidence="13">
    <location>
        <begin position="1"/>
        <end position="31"/>
    </location>
</feature>
<name>A0A2A2K224_9BILA</name>
<accession>A0A2A2K224</accession>
<evidence type="ECO:0000256" key="13">
    <source>
        <dbReference type="SAM" id="MobiDB-lite"/>
    </source>
</evidence>
<dbReference type="Gene3D" id="3.30.2410.10">
    <property type="entry name" value="Hect, E3 ligase catalytic domain"/>
    <property type="match status" value="1"/>
</dbReference>
<dbReference type="PROSITE" id="PS50237">
    <property type="entry name" value="HECT"/>
    <property type="match status" value="1"/>
</dbReference>
<evidence type="ECO:0000256" key="5">
    <source>
        <dbReference type="ARBA" id="ARBA00022553"/>
    </source>
</evidence>
<feature type="compositionally biased region" description="Acidic residues" evidence="13">
    <location>
        <begin position="1312"/>
        <end position="1321"/>
    </location>
</feature>
<dbReference type="STRING" id="2018661.A0A2A2K224"/>
<evidence type="ECO:0000256" key="6">
    <source>
        <dbReference type="ARBA" id="ARBA00022679"/>
    </source>
</evidence>
<dbReference type="Proteomes" id="UP000218231">
    <property type="component" value="Unassembled WGS sequence"/>
</dbReference>
<dbReference type="InterPro" id="IPR018123">
    <property type="entry name" value="WWE-dom_subgr"/>
</dbReference>
<dbReference type="PANTHER" id="PTHR45670">
    <property type="entry name" value="E3 UBIQUITIN-PROTEIN LIGASE TRIP12"/>
    <property type="match status" value="1"/>
</dbReference>
<comment type="caution">
    <text evidence="16">The sequence shown here is derived from an EMBL/GenBank/DDBJ whole genome shotgun (WGS) entry which is preliminary data.</text>
</comment>
<comment type="similarity">
    <text evidence="4 12">Belongs to the UPL family. K-HECT subfamily.</text>
</comment>
<evidence type="ECO:0000256" key="8">
    <source>
        <dbReference type="ARBA" id="ARBA00022786"/>
    </source>
</evidence>
<feature type="compositionally biased region" description="Low complexity" evidence="13">
    <location>
        <begin position="1052"/>
        <end position="1076"/>
    </location>
</feature>
<feature type="compositionally biased region" description="Polar residues" evidence="13">
    <location>
        <begin position="94"/>
        <end position="116"/>
    </location>
</feature>
<dbReference type="InterPro" id="IPR057948">
    <property type="entry name" value="TPR_TRIP12_N"/>
</dbReference>
<protein>
    <recommendedName>
        <fullName evidence="12">E3 ubiquitin-protein ligase</fullName>
        <ecNumber evidence="12">2.3.2.26</ecNumber>
    </recommendedName>
</protein>
<dbReference type="SMART" id="SM00678">
    <property type="entry name" value="WWE"/>
    <property type="match status" value="1"/>
</dbReference>
<evidence type="ECO:0000256" key="1">
    <source>
        <dbReference type="ARBA" id="ARBA00000885"/>
    </source>
</evidence>
<evidence type="ECO:0000259" key="15">
    <source>
        <dbReference type="PROSITE" id="PS50918"/>
    </source>
</evidence>
<gene>
    <name evidence="16" type="ORF">WR25_23345</name>
</gene>
<proteinExistence type="inferred from homology"/>
<feature type="compositionally biased region" description="Polar residues" evidence="13">
    <location>
        <begin position="225"/>
        <end position="244"/>
    </location>
</feature>
<feature type="compositionally biased region" description="Low complexity" evidence="13">
    <location>
        <begin position="65"/>
        <end position="82"/>
    </location>
</feature>
<feature type="region of interest" description="Disordered" evidence="13">
    <location>
        <begin position="1"/>
        <end position="244"/>
    </location>
</feature>
<evidence type="ECO:0000256" key="3">
    <source>
        <dbReference type="ARBA" id="ARBA00004906"/>
    </source>
</evidence>
<dbReference type="InterPro" id="IPR037197">
    <property type="entry name" value="WWE_dom_sf"/>
</dbReference>
<sequence length="1962" mass="214939">MQSRNSGEQPISDAAVQSQASQGTPQHTAYSTRKRHSPENTEAIIGNSLAPTSSGGSAGGGGSASGSAGSAGSSASIGQSSALPSAPKHRKVIANTSANTTAPIGSKTTKSQSSVEGEQRPDASVSSGSQISGGRELRYLTDFFPDQQTGVGRLTRSRAASRIGGTNPDSRPHTPFELDNNAGAGNNAVDHQGFDGTVSAQQDSTATRVKSSRPIVRKKAPPTLQPQTDAPCSSTSSNPTNQGIGQFDLRELTEVNTSSAVPGPGSSSNNAPPSWHLIQSQATAISAADVARTLSAAVNSHLVDPFVTSSGTNQIAVIHPPTSSSLGLPHGVPLALSGMLFDPLAQQNAQHRAISRSAASQFIHGLVPRMQHLLGGHKILQQDSRVTNIVDGLRSSNELRQAEAASELAEWLLMANEDTLPAHLPVRDITHALIQLLLKEHNFELMLTASRCITNLLEAMPRSHPIVIDAVPYLLEKLKRIECIDVAEQSLCALEELSKKNNAKAILTAGGIAACISHVDFFSMSSQRLAFSIASNCALYLTASEFHLVRDSLPELTERLSIEDKRCLESVCLLFYRLVENMKHYPEKLREIAGTNTRLFALVQQLLVTQPNHLSSTTFANLVKMIHTMTKLCPDLAATLIQLDYHSTLKNLFMGTSDGFPGENGDMMERPANQLQDMVALAAELFPKLPTSGIFEIDQVAFPSKNTSLPATWYWADDSGKWNPFKSSDVKLLEHKKSCGASKVELQIGPTMHTVDLEKMVQINCVTHKERPVKREIAHSKLSKDDERLVLLQSDQVLMEKVVSLIFPIVFIEGESSAVSLRLECMRAMLRMICPTPPSLLRVLLFPLPLSSNIASALASPMDKDISTVVAALQMVHILLEKMSDIYGPLFRKEGVAHELAKLASFSTTDAKNLPSTSAVSTSQDTSRVTRSHRVRQAAASSNEEKKKEKEETGNSTNQDEANTPEKEHIAMRTRKRSSPESSNSKKEKEPRRKSSILMHSLRMLKNAAPGSGSGSSPPSSSSPSTSQPTPPAHSTLNSSSAVNSFIAQIVSSGGSSNSSNSRLPFGSSSTISPSSGCVRTTLSQQSIDKIKVWIRKESERILKTYLVDAGSGAVLECLEWIASELNKKDVDVGTAPLTQLYDILKTDDVSAFEMTHSGVISALHEYLTSEGDHIQPPRRLRLRRFVAIFMHLRPDNLRPSGVDGCFEVFSSLISKLLASVAQLEQFQVKVNDMGGIVTGANGCLRGAQALRFFQSHQIKCLLRRHPDCHDLREYHRNGGSTIKVDPFTSISAIEKYLIDKGIHRAHSGEDSSGEEMSDDEEPRRGDNQGINSGNSNQASGSGSNQVGGQETRIEILIGDTSLPSHMSVLQALRQYSNQLEDSSIGNALWMNTHILLYRSTNAPAPPTPQSSQSQTAKEKKHKTNDKVWQEGELASHPSLLWSYLDALPTESGNSLADPSMPSLQLIRALYGLNRHWFALFEDENVLPTTYSPILPPASFHSAKLSSKVTRQLSDFISVATQQIPQWTTDLVNFVPFLFPFSLRRSFIYCTSFGRDRALMHLVSQSEGGHGENSESGRLTHRLEKRKLLVKRDDLLKTSEAALANNASSRVMLEVSFEGEAGTGFGPTLEFYTMVSKELQNAVLNIWHSKETTTETEEGVAKEYVVAPFGLYPQAWSHYVRKDTQRIKKFEMMGRLMGQALVDSRMLDLPLSPIFLHWLSAEKPSHLSLSHLEQLDPHLYTSLRNLSLTDEIEFEFLETYFTMPGDESFELMKGGKNKAVNKQNALQFIKLVSHWRLYEGVNREMEAVRRGFSQVVSPSLLSVFLPEELDELFCGSSDYSEKTWSQSAIAQAIKPDHGYNHDSDQIKWLAQMLSSFGKEQQRNFVQFVTGSPRLPVGGLRALNPPLTVVRKSGGGAHGPVDHELPSAMTCYNYLKVPAYSSYEVFCERFQVALRFIYSFHLT</sequence>
<evidence type="ECO:0000256" key="7">
    <source>
        <dbReference type="ARBA" id="ARBA00022763"/>
    </source>
</evidence>
<dbReference type="UniPathway" id="UPA00143"/>
<dbReference type="SUPFAM" id="SSF117839">
    <property type="entry name" value="WWE domain"/>
    <property type="match status" value="1"/>
</dbReference>
<dbReference type="GO" id="GO:0008270">
    <property type="term" value="F:zinc ion binding"/>
    <property type="evidence" value="ECO:0007669"/>
    <property type="project" value="InterPro"/>
</dbReference>
<feature type="compositionally biased region" description="Polar residues" evidence="13">
    <location>
        <begin position="911"/>
        <end position="929"/>
    </location>
</feature>
<feature type="region of interest" description="Disordered" evidence="13">
    <location>
        <begin position="1401"/>
        <end position="1424"/>
    </location>
</feature>
<dbReference type="EMBL" id="LIAE01009853">
    <property type="protein sequence ID" value="PAV67970.1"/>
    <property type="molecule type" value="Genomic_DNA"/>
</dbReference>
<dbReference type="EC" id="2.3.2.26" evidence="12"/>
<dbReference type="Gene3D" id="3.30.720.50">
    <property type="match status" value="1"/>
</dbReference>
<dbReference type="SMART" id="SM00119">
    <property type="entry name" value="HECTc"/>
    <property type="match status" value="1"/>
</dbReference>
<dbReference type="PROSITE" id="PS50918">
    <property type="entry name" value="WWE"/>
    <property type="match status" value="1"/>
</dbReference>
<dbReference type="GO" id="GO:0000209">
    <property type="term" value="P:protein polyubiquitination"/>
    <property type="evidence" value="ECO:0007669"/>
    <property type="project" value="TreeGrafter"/>
</dbReference>
<feature type="compositionally biased region" description="Polar residues" evidence="13">
    <location>
        <begin position="198"/>
        <end position="209"/>
    </location>
</feature>
<dbReference type="SUPFAM" id="SSF48371">
    <property type="entry name" value="ARM repeat"/>
    <property type="match status" value="1"/>
</dbReference>
<comment type="pathway">
    <text evidence="3 12">Protein modification; protein ubiquitination.</text>
</comment>
<dbReference type="CDD" id="cd00078">
    <property type="entry name" value="HECTc"/>
    <property type="match status" value="1"/>
</dbReference>
<feature type="region of interest" description="Disordered" evidence="13">
    <location>
        <begin position="1305"/>
        <end position="1348"/>
    </location>
</feature>
<keyword evidence="10" id="KW-0539">Nucleus</keyword>
<feature type="domain" description="WWE" evidence="15">
    <location>
        <begin position="699"/>
        <end position="775"/>
    </location>
</feature>
<comment type="catalytic activity">
    <reaction evidence="1 12">
        <text>S-ubiquitinyl-[E2 ubiquitin-conjugating enzyme]-L-cysteine + [acceptor protein]-L-lysine = [E2 ubiquitin-conjugating enzyme]-L-cysteine + N(6)-ubiquitinyl-[acceptor protein]-L-lysine.</text>
        <dbReference type="EC" id="2.3.2.26"/>
    </reaction>
</comment>
<dbReference type="InterPro" id="IPR035983">
    <property type="entry name" value="Hect_E3_ubiquitin_ligase"/>
</dbReference>
<feature type="region of interest" description="Disordered" evidence="13">
    <location>
        <begin position="1052"/>
        <end position="1078"/>
    </location>
</feature>
<dbReference type="Pfam" id="PF00632">
    <property type="entry name" value="HECT"/>
    <property type="match status" value="1"/>
</dbReference>
<reference evidence="16 17" key="1">
    <citation type="journal article" date="2017" name="Curr. Biol.">
        <title>Genome architecture and evolution of a unichromosomal asexual nematode.</title>
        <authorList>
            <person name="Fradin H."/>
            <person name="Zegar C."/>
            <person name="Gutwein M."/>
            <person name="Lucas J."/>
            <person name="Kovtun M."/>
            <person name="Corcoran D."/>
            <person name="Baugh L.R."/>
            <person name="Kiontke K."/>
            <person name="Gunsalus K."/>
            <person name="Fitch D.H."/>
            <person name="Piano F."/>
        </authorList>
    </citation>
    <scope>NUCLEOTIDE SEQUENCE [LARGE SCALE GENOMIC DNA]</scope>
    <source>
        <strain evidence="16">PF1309</strain>
    </source>
</reference>
<keyword evidence="7" id="KW-0227">DNA damage</keyword>
<feature type="compositionally biased region" description="Basic and acidic residues" evidence="13">
    <location>
        <begin position="984"/>
        <end position="993"/>
    </location>
</feature>
<dbReference type="Gene3D" id="3.30.2160.10">
    <property type="entry name" value="Hect, E3 ligase catalytic domain"/>
    <property type="match status" value="1"/>
</dbReference>
<evidence type="ECO:0000256" key="11">
    <source>
        <dbReference type="PROSITE-ProRule" id="PRU00104"/>
    </source>
</evidence>
<evidence type="ECO:0000313" key="16">
    <source>
        <dbReference type="EMBL" id="PAV67971.1"/>
    </source>
</evidence>